<reference evidence="1 2" key="1">
    <citation type="submission" date="2023-04" db="EMBL/GenBank/DDBJ databases">
        <title>Forest soil microbial communities from Buena Vista Peninsula, Colon Province, Panama.</title>
        <authorList>
            <person name="Bouskill N."/>
        </authorList>
    </citation>
    <scope>NUCLEOTIDE SEQUENCE [LARGE SCALE GENOMIC DNA]</scope>
    <source>
        <strain evidence="1 2">CFH S0262</strain>
    </source>
</reference>
<accession>A0ABT6M9G6</accession>
<organism evidence="1 2">
    <name type="scientific">Prescottella agglutinans</name>
    <dbReference type="NCBI Taxonomy" id="1644129"/>
    <lineage>
        <taxon>Bacteria</taxon>
        <taxon>Bacillati</taxon>
        <taxon>Actinomycetota</taxon>
        <taxon>Actinomycetes</taxon>
        <taxon>Mycobacteriales</taxon>
        <taxon>Nocardiaceae</taxon>
        <taxon>Prescottella</taxon>
    </lineage>
</organism>
<keyword evidence="2" id="KW-1185">Reference proteome</keyword>
<dbReference type="EMBL" id="JARXVC010000004">
    <property type="protein sequence ID" value="MDH6280942.1"/>
    <property type="molecule type" value="Genomic_DNA"/>
</dbReference>
<dbReference type="PANTHER" id="PTHR43313:SF1">
    <property type="entry name" value="3BETA-HYDROXYSTEROID DEHYDROGENASE DHS-16"/>
    <property type="match status" value="1"/>
</dbReference>
<protein>
    <submittedName>
        <fullName evidence="1">NAD(P)-dependent dehydrogenase (Short-subunit alcohol dehydrogenase family)</fullName>
    </submittedName>
</protein>
<name>A0ABT6M9G6_9NOCA</name>
<sequence>MVHTRRTVLITGAAGGLGTATTQRFRSEGWTVFAADLNPPPSAAGVVPVQMDVTDTESVDAALTQVEAQSAAGLSCVVSLAGILGVGPMAEMADDRLQRIVDVNIMGTHRAVRAAFPLLRAGGGRIILISSETGWQRAMPFNGAYALTKHAIEAYGDALRRELACIDVPVSIVQPGPFRTGMTASIEGEFARAVSPDSPFAVMAGRAGAMAAKEHDKTSDPSILAEAIVAAATSRRPRIRYSVRPNRSRSLIDMLPVRVVDAVLRRALG</sequence>
<dbReference type="SUPFAM" id="SSF51735">
    <property type="entry name" value="NAD(P)-binding Rossmann-fold domains"/>
    <property type="match status" value="1"/>
</dbReference>
<dbReference type="InterPro" id="IPR036291">
    <property type="entry name" value="NAD(P)-bd_dom_sf"/>
</dbReference>
<dbReference type="PRINTS" id="PR00081">
    <property type="entry name" value="GDHRDH"/>
</dbReference>
<dbReference type="Proteomes" id="UP001160334">
    <property type="component" value="Unassembled WGS sequence"/>
</dbReference>
<comment type="caution">
    <text evidence="1">The sequence shown here is derived from an EMBL/GenBank/DDBJ whole genome shotgun (WGS) entry which is preliminary data.</text>
</comment>
<dbReference type="Pfam" id="PF00106">
    <property type="entry name" value="adh_short"/>
    <property type="match status" value="1"/>
</dbReference>
<evidence type="ECO:0000313" key="2">
    <source>
        <dbReference type="Proteomes" id="UP001160334"/>
    </source>
</evidence>
<dbReference type="PROSITE" id="PS51318">
    <property type="entry name" value="TAT"/>
    <property type="match status" value="1"/>
</dbReference>
<dbReference type="InterPro" id="IPR006311">
    <property type="entry name" value="TAT_signal"/>
</dbReference>
<evidence type="ECO:0000313" key="1">
    <source>
        <dbReference type="EMBL" id="MDH6280942.1"/>
    </source>
</evidence>
<dbReference type="Gene3D" id="3.40.50.720">
    <property type="entry name" value="NAD(P)-binding Rossmann-like Domain"/>
    <property type="match status" value="1"/>
</dbReference>
<dbReference type="PANTHER" id="PTHR43313">
    <property type="entry name" value="SHORT-CHAIN DEHYDROGENASE/REDUCTASE FAMILY 9C"/>
    <property type="match status" value="1"/>
</dbReference>
<proteinExistence type="predicted"/>
<gene>
    <name evidence="1" type="ORF">M2280_002155</name>
</gene>
<dbReference type="InterPro" id="IPR002347">
    <property type="entry name" value="SDR_fam"/>
</dbReference>